<evidence type="ECO:0000256" key="4">
    <source>
        <dbReference type="ARBA" id="ARBA00012129"/>
    </source>
</evidence>
<dbReference type="Pfam" id="PF02110">
    <property type="entry name" value="HK"/>
    <property type="match status" value="1"/>
</dbReference>
<dbReference type="InterPro" id="IPR000417">
    <property type="entry name" value="Hyethyz_kinase"/>
</dbReference>
<comment type="cofactor">
    <cofactor evidence="2">
        <name>Mg(2+)</name>
        <dbReference type="ChEBI" id="CHEBI:18420"/>
    </cofactor>
</comment>
<dbReference type="Gene3D" id="3.40.1190.20">
    <property type="match status" value="2"/>
</dbReference>
<organism evidence="12 13">
    <name type="scientific">Shinella pollutisoli</name>
    <dbReference type="NCBI Taxonomy" id="2250594"/>
    <lineage>
        <taxon>Bacteria</taxon>
        <taxon>Pseudomonadati</taxon>
        <taxon>Pseudomonadota</taxon>
        <taxon>Alphaproteobacteria</taxon>
        <taxon>Hyphomicrobiales</taxon>
        <taxon>Rhizobiaceae</taxon>
        <taxon>Shinella</taxon>
    </lineage>
</organism>
<gene>
    <name evidence="12" type="ORF">ACFOHH_11500</name>
</gene>
<evidence type="ECO:0000313" key="12">
    <source>
        <dbReference type="EMBL" id="MFC3073727.1"/>
    </source>
</evidence>
<dbReference type="EMBL" id="JBHRSP010000017">
    <property type="protein sequence ID" value="MFC3073727.1"/>
    <property type="molecule type" value="Genomic_DNA"/>
</dbReference>
<reference evidence="13" key="1">
    <citation type="journal article" date="2019" name="Int. J. Syst. Evol. Microbiol.">
        <title>The Global Catalogue of Microorganisms (GCM) 10K type strain sequencing project: providing services to taxonomists for standard genome sequencing and annotation.</title>
        <authorList>
            <consortium name="The Broad Institute Genomics Platform"/>
            <consortium name="The Broad Institute Genome Sequencing Center for Infectious Disease"/>
            <person name="Wu L."/>
            <person name="Ma J."/>
        </authorList>
    </citation>
    <scope>NUCLEOTIDE SEQUENCE [LARGE SCALE GENOMIC DNA]</scope>
    <source>
        <strain evidence="13">KCTC 52677</strain>
    </source>
</reference>
<dbReference type="GO" id="GO:0004417">
    <property type="term" value="F:hydroxyethylthiazole kinase activity"/>
    <property type="evidence" value="ECO:0007669"/>
    <property type="project" value="UniProtKB-EC"/>
</dbReference>
<dbReference type="PIRSF" id="PIRSF000513">
    <property type="entry name" value="Thz_kinase"/>
    <property type="match status" value="1"/>
</dbReference>
<accession>A0ABV7DGB7</accession>
<comment type="catalytic activity">
    <reaction evidence="1">
        <text>5-(2-hydroxyethyl)-4-methylthiazole + ATP = 4-methyl-5-(2-phosphooxyethyl)-thiazole + ADP + H(+)</text>
        <dbReference type="Rhea" id="RHEA:24212"/>
        <dbReference type="ChEBI" id="CHEBI:15378"/>
        <dbReference type="ChEBI" id="CHEBI:17957"/>
        <dbReference type="ChEBI" id="CHEBI:30616"/>
        <dbReference type="ChEBI" id="CHEBI:58296"/>
        <dbReference type="ChEBI" id="CHEBI:456216"/>
        <dbReference type="EC" id="2.7.1.50"/>
    </reaction>
</comment>
<name>A0ABV7DGB7_9HYPH</name>
<evidence type="ECO:0000256" key="5">
    <source>
        <dbReference type="ARBA" id="ARBA00022679"/>
    </source>
</evidence>
<sequence>MTAPLAEEAARLLERLRERGPRVHCLMNTVVRKLVADGLSALGAVPSMTDAPEEVEAFVGKADALCVNLGTLDAARRAGIDRAVARAGEARKPWLLDPAHCDYSPARTAYAAGLLARRPAVLRANAAEFALLAMPEDVVAVRTGETDRIALGAKAVAISNGHPLTARVTGTGCLSGALAAAFLALDAPPFAAAVAAMLALGVAAQEAATTARGPGSFEPALIDALFNLSPEDIRREARIDHDQSGL</sequence>
<keyword evidence="6" id="KW-0479">Metal-binding</keyword>
<keyword evidence="5 12" id="KW-0808">Transferase</keyword>
<keyword evidence="9" id="KW-0067">ATP-binding</keyword>
<evidence type="ECO:0000256" key="2">
    <source>
        <dbReference type="ARBA" id="ARBA00001946"/>
    </source>
</evidence>
<comment type="pathway">
    <text evidence="3">Cofactor biosynthesis; thiamine diphosphate biosynthesis; 4-methyl-5-(2-phosphoethyl)-thiazole from 5-(2-hydroxyethyl)-4-methylthiazole: step 1/1.</text>
</comment>
<keyword evidence="10" id="KW-0460">Magnesium</keyword>
<proteinExistence type="predicted"/>
<evidence type="ECO:0000256" key="9">
    <source>
        <dbReference type="ARBA" id="ARBA00022840"/>
    </source>
</evidence>
<dbReference type="InterPro" id="IPR029056">
    <property type="entry name" value="Ribokinase-like"/>
</dbReference>
<evidence type="ECO:0000256" key="7">
    <source>
        <dbReference type="ARBA" id="ARBA00022741"/>
    </source>
</evidence>
<keyword evidence="13" id="KW-1185">Reference proteome</keyword>
<protein>
    <recommendedName>
        <fullName evidence="4">hydroxyethylthiazole kinase</fullName>
        <ecNumber evidence="4">2.7.1.50</ecNumber>
    </recommendedName>
</protein>
<evidence type="ECO:0000256" key="1">
    <source>
        <dbReference type="ARBA" id="ARBA00001771"/>
    </source>
</evidence>
<dbReference type="EC" id="2.7.1.50" evidence="4"/>
<evidence type="ECO:0000256" key="10">
    <source>
        <dbReference type="ARBA" id="ARBA00022842"/>
    </source>
</evidence>
<evidence type="ECO:0000256" key="11">
    <source>
        <dbReference type="ARBA" id="ARBA00022977"/>
    </source>
</evidence>
<keyword evidence="11" id="KW-0784">Thiamine biosynthesis</keyword>
<evidence type="ECO:0000256" key="6">
    <source>
        <dbReference type="ARBA" id="ARBA00022723"/>
    </source>
</evidence>
<evidence type="ECO:0000256" key="8">
    <source>
        <dbReference type="ARBA" id="ARBA00022777"/>
    </source>
</evidence>
<dbReference type="PRINTS" id="PR01099">
    <property type="entry name" value="HYETHTZKNASE"/>
</dbReference>
<evidence type="ECO:0000313" key="13">
    <source>
        <dbReference type="Proteomes" id="UP001595377"/>
    </source>
</evidence>
<evidence type="ECO:0000256" key="3">
    <source>
        <dbReference type="ARBA" id="ARBA00004868"/>
    </source>
</evidence>
<comment type="caution">
    <text evidence="12">The sequence shown here is derived from an EMBL/GenBank/DDBJ whole genome shotgun (WGS) entry which is preliminary data.</text>
</comment>
<dbReference type="Proteomes" id="UP001595377">
    <property type="component" value="Unassembled WGS sequence"/>
</dbReference>
<dbReference type="RefSeq" id="WP_257313133.1">
    <property type="nucleotide sequence ID" value="NZ_JANFDG010000004.1"/>
</dbReference>
<keyword evidence="7" id="KW-0547">Nucleotide-binding</keyword>
<keyword evidence="8 12" id="KW-0418">Kinase</keyword>
<dbReference type="SUPFAM" id="SSF53613">
    <property type="entry name" value="Ribokinase-like"/>
    <property type="match status" value="1"/>
</dbReference>